<reference evidence="1" key="1">
    <citation type="submission" date="2020-07" db="EMBL/GenBank/DDBJ databases">
        <authorList>
            <person name="Nieuwenhuis M."/>
            <person name="Van De Peppel L.J.J."/>
        </authorList>
    </citation>
    <scope>NUCLEOTIDE SEQUENCE</scope>
    <source>
        <strain evidence="1">AP01</strain>
        <tissue evidence="1">Mycelium</tissue>
    </source>
</reference>
<evidence type="ECO:0000313" key="2">
    <source>
        <dbReference type="Proteomes" id="UP000775547"/>
    </source>
</evidence>
<dbReference type="AlphaFoldDB" id="A0A9P7KFP5"/>
<reference evidence="1" key="2">
    <citation type="submission" date="2021-10" db="EMBL/GenBank/DDBJ databases">
        <title>Phylogenomics reveals ancestral predisposition of the termite-cultivated fungus Termitomyces towards a domesticated lifestyle.</title>
        <authorList>
            <person name="Auxier B."/>
            <person name="Grum-Grzhimaylo A."/>
            <person name="Cardenas M.E."/>
            <person name="Lodge J.D."/>
            <person name="Laessoe T."/>
            <person name="Pedersen O."/>
            <person name="Smith M.E."/>
            <person name="Kuyper T.W."/>
            <person name="Franco-Molano E.A."/>
            <person name="Baroni T.J."/>
            <person name="Aanen D.K."/>
        </authorList>
    </citation>
    <scope>NUCLEOTIDE SEQUENCE</scope>
    <source>
        <strain evidence="1">AP01</strain>
        <tissue evidence="1">Mycelium</tissue>
    </source>
</reference>
<organism evidence="1 2">
    <name type="scientific">Asterophora parasitica</name>
    <dbReference type="NCBI Taxonomy" id="117018"/>
    <lineage>
        <taxon>Eukaryota</taxon>
        <taxon>Fungi</taxon>
        <taxon>Dikarya</taxon>
        <taxon>Basidiomycota</taxon>
        <taxon>Agaricomycotina</taxon>
        <taxon>Agaricomycetes</taxon>
        <taxon>Agaricomycetidae</taxon>
        <taxon>Agaricales</taxon>
        <taxon>Tricholomatineae</taxon>
        <taxon>Lyophyllaceae</taxon>
        <taxon>Asterophora</taxon>
    </lineage>
</organism>
<accession>A0A9P7KFP5</accession>
<dbReference type="InterPro" id="IPR053159">
    <property type="entry name" value="Hybrid_Histidine_Kinase"/>
</dbReference>
<proteinExistence type="predicted"/>
<dbReference type="Proteomes" id="UP000775547">
    <property type="component" value="Unassembled WGS sequence"/>
</dbReference>
<name>A0A9P7KFP5_9AGAR</name>
<protein>
    <submittedName>
        <fullName evidence="1">Uncharacterized protein</fullName>
    </submittedName>
</protein>
<evidence type="ECO:0000313" key="1">
    <source>
        <dbReference type="EMBL" id="KAG5646066.1"/>
    </source>
</evidence>
<sequence length="422" mass="47558">MVFHTDLHRFVTALQERLGPQIQNVPLLYQGTPELKDVLGLFGISIAEPTEHPSTKQLRARFQSLVENVFSIIAETRLFALFLDDLHEADESTLDLVSTLLNSRSRMVTEVALMMDWEISSGGEDETDDMWNLHKARSNLRDKGSSSSTRGSMRGLQLALAEGWLIQRARDMCSFAHDRYRQAAQMEADALPQDAIAKMSFRIILMMLHEIPTDVYRIAEHAKHCLLLLHENPKREELLNVLMDAGESAWERGAHELAIRSFLSARTLLHKDPWEDNPGRTYALLSRLAALFTWKGDCDASNTLLEECYAHAQEPEARANILRLRSRNHFLSNDIPGALKDTLLALKVLGVDINPAPTEREADTMFELIKNEILAVGFDAILMIPRATDPKIELAVSLLNDAGVPLTLSRLCDRTDNLFLEV</sequence>
<dbReference type="EMBL" id="JABCKV010000027">
    <property type="protein sequence ID" value="KAG5646066.1"/>
    <property type="molecule type" value="Genomic_DNA"/>
</dbReference>
<gene>
    <name evidence="1" type="ORF">DXG03_004489</name>
</gene>
<comment type="caution">
    <text evidence="1">The sequence shown here is derived from an EMBL/GenBank/DDBJ whole genome shotgun (WGS) entry which is preliminary data.</text>
</comment>
<keyword evidence="2" id="KW-1185">Reference proteome</keyword>
<dbReference type="OrthoDB" id="60033at2759"/>
<dbReference type="PANTHER" id="PTHR43642">
    <property type="entry name" value="HYBRID SIGNAL TRANSDUCTION HISTIDINE KINASE G"/>
    <property type="match status" value="1"/>
</dbReference>
<dbReference type="PANTHER" id="PTHR43642:SF1">
    <property type="entry name" value="HYBRID SIGNAL TRANSDUCTION HISTIDINE KINASE G"/>
    <property type="match status" value="1"/>
</dbReference>